<dbReference type="RefSeq" id="WP_089206309.1">
    <property type="nucleotide sequence ID" value="NZ_FZOD01000005.1"/>
</dbReference>
<feature type="transmembrane region" description="Helical" evidence="1">
    <location>
        <begin position="36"/>
        <end position="58"/>
    </location>
</feature>
<dbReference type="InterPro" id="IPR011042">
    <property type="entry name" value="6-blade_b-propeller_TolB-like"/>
</dbReference>
<dbReference type="Gene3D" id="2.120.10.30">
    <property type="entry name" value="TolB, C-terminal domain"/>
    <property type="match status" value="1"/>
</dbReference>
<proteinExistence type="predicted"/>
<evidence type="ECO:0000256" key="1">
    <source>
        <dbReference type="SAM" id="Phobius"/>
    </source>
</evidence>
<name>A0A239C7Q7_9ACTN</name>
<keyword evidence="3" id="KW-1185">Reference proteome</keyword>
<dbReference type="SUPFAM" id="SSF82171">
    <property type="entry name" value="DPP6 N-terminal domain-like"/>
    <property type="match status" value="1"/>
</dbReference>
<protein>
    <recommendedName>
        <fullName evidence="4">WD40-like Beta Propeller Repeat</fullName>
    </recommendedName>
</protein>
<sequence>MTRLRNTLRDLAEEAPLVNLADAAIAIHRRRRRTMLAVSTVVTVAALVATTAGAVVVWPRGDHMATPQRTDTVPDLPDGKVGAIKHAYQTSCKVSDPARNLDCGAVEWRVVTRSGETYRVPQALVSSRKAPRAPVAISRDGRMLAYYSRDAQAHVVRDLVSGVKVTSPVTVKEDRIGAGSMLAVSEDGRYVAFDPREGSKDPGLLIDMRTGKTVSIPGKYEVISIKNGAAELIRYRKTDLWLMPVTGGGKPVRFDGVFIMFSELSPDGRTVVAVDFPEVGKRVLTLLDAKTGRTLRKVPVRGLPKGGWIDGTATWLSRSEIVIVGGDKGHRSSYAVDVNTGRARLWVAYPAQLGQSLTLTLPGVSYSW</sequence>
<accession>A0A239C7Q7</accession>
<keyword evidence="1" id="KW-1133">Transmembrane helix</keyword>
<evidence type="ECO:0000313" key="2">
    <source>
        <dbReference type="EMBL" id="SNS15423.1"/>
    </source>
</evidence>
<keyword evidence="1" id="KW-0472">Membrane</keyword>
<reference evidence="2 3" key="1">
    <citation type="submission" date="2017-06" db="EMBL/GenBank/DDBJ databases">
        <authorList>
            <person name="Kim H.J."/>
            <person name="Triplett B.A."/>
        </authorList>
    </citation>
    <scope>NUCLEOTIDE SEQUENCE [LARGE SCALE GENOMIC DNA]</scope>
    <source>
        <strain evidence="2 3">CGMCC 4.2132</strain>
    </source>
</reference>
<gene>
    <name evidence="2" type="ORF">SAMN05216276_100518</name>
</gene>
<evidence type="ECO:0000313" key="3">
    <source>
        <dbReference type="Proteomes" id="UP000198282"/>
    </source>
</evidence>
<keyword evidence="1" id="KW-0812">Transmembrane</keyword>
<organism evidence="2 3">
    <name type="scientific">Streptosporangium subroseum</name>
    <dbReference type="NCBI Taxonomy" id="106412"/>
    <lineage>
        <taxon>Bacteria</taxon>
        <taxon>Bacillati</taxon>
        <taxon>Actinomycetota</taxon>
        <taxon>Actinomycetes</taxon>
        <taxon>Streptosporangiales</taxon>
        <taxon>Streptosporangiaceae</taxon>
        <taxon>Streptosporangium</taxon>
    </lineage>
</organism>
<dbReference type="AlphaFoldDB" id="A0A239C7Q7"/>
<dbReference type="OrthoDB" id="3541604at2"/>
<dbReference type="EMBL" id="FZOD01000005">
    <property type="protein sequence ID" value="SNS15423.1"/>
    <property type="molecule type" value="Genomic_DNA"/>
</dbReference>
<evidence type="ECO:0008006" key="4">
    <source>
        <dbReference type="Google" id="ProtNLM"/>
    </source>
</evidence>
<dbReference type="Proteomes" id="UP000198282">
    <property type="component" value="Unassembled WGS sequence"/>
</dbReference>